<gene>
    <name evidence="2" type="ORF">F0U60_09155</name>
</gene>
<evidence type="ECO:0000256" key="1">
    <source>
        <dbReference type="SAM" id="MobiDB-lite"/>
    </source>
</evidence>
<accession>A0ABY9WTB2</accession>
<name>A0ABY9WTB2_9BACT</name>
<dbReference type="EMBL" id="CP043494">
    <property type="protein sequence ID" value="WNG44256.1"/>
    <property type="molecule type" value="Genomic_DNA"/>
</dbReference>
<dbReference type="Proteomes" id="UP001611383">
    <property type="component" value="Chromosome"/>
</dbReference>
<feature type="region of interest" description="Disordered" evidence="1">
    <location>
        <begin position="125"/>
        <end position="165"/>
    </location>
</feature>
<reference evidence="2 3" key="1">
    <citation type="submission" date="2019-08" db="EMBL/GenBank/DDBJ databases">
        <title>Archangium and Cystobacter genomes.</title>
        <authorList>
            <person name="Chen I.-C.K."/>
            <person name="Wielgoss S."/>
        </authorList>
    </citation>
    <scope>NUCLEOTIDE SEQUENCE [LARGE SCALE GENOMIC DNA]</scope>
    <source>
        <strain evidence="2 3">Cbm 6</strain>
    </source>
</reference>
<dbReference type="RefSeq" id="WP_395816705.1">
    <property type="nucleotide sequence ID" value="NZ_CP043494.1"/>
</dbReference>
<proteinExistence type="predicted"/>
<evidence type="ECO:0000313" key="2">
    <source>
        <dbReference type="EMBL" id="WNG44256.1"/>
    </source>
</evidence>
<evidence type="ECO:0000313" key="3">
    <source>
        <dbReference type="Proteomes" id="UP001611383"/>
    </source>
</evidence>
<feature type="compositionally biased region" description="Basic and acidic residues" evidence="1">
    <location>
        <begin position="125"/>
        <end position="140"/>
    </location>
</feature>
<sequence>MHPRALSLLLLLIPLSTWAAEIRGIRLYERGEYVRASRALKEEVNNPRRSEKDRARARVYLAASLLALEMTDEARQQLEELALLYPEERVDPALFPPELVELEKVVRSRLQAERLREEAAQAERERLAAAEEAERRRREQAAQQPVTGGPAGELQGTAFTQSPSSFRLRPELTGYSDAAGALSGGTVSFGLGLGLTVGSGPVEGTVRALPGGERWAWELEAGYLFGTGAFQPRVALRGTLFPRGNVETSEGSWVGLGGAVGGRLALSPQLTLLADVGAEYLVNAPARYNGGVFVISAGVGYSLFAR</sequence>
<evidence type="ECO:0008006" key="4">
    <source>
        <dbReference type="Google" id="ProtNLM"/>
    </source>
</evidence>
<organism evidence="2 3">
    <name type="scientific">Archangium minus</name>
    <dbReference type="NCBI Taxonomy" id="83450"/>
    <lineage>
        <taxon>Bacteria</taxon>
        <taxon>Pseudomonadati</taxon>
        <taxon>Myxococcota</taxon>
        <taxon>Myxococcia</taxon>
        <taxon>Myxococcales</taxon>
        <taxon>Cystobacterineae</taxon>
        <taxon>Archangiaceae</taxon>
        <taxon>Archangium</taxon>
    </lineage>
</organism>
<protein>
    <recommendedName>
        <fullName evidence="4">Tetratricopeptide repeat domain protein</fullName>
    </recommendedName>
</protein>
<keyword evidence="3" id="KW-1185">Reference proteome</keyword>